<organism evidence="1 2">
    <name type="scientific">Armillaria gallica</name>
    <name type="common">Bulbous honey fungus</name>
    <name type="synonym">Armillaria bulbosa</name>
    <dbReference type="NCBI Taxonomy" id="47427"/>
    <lineage>
        <taxon>Eukaryota</taxon>
        <taxon>Fungi</taxon>
        <taxon>Dikarya</taxon>
        <taxon>Basidiomycota</taxon>
        <taxon>Agaricomycotina</taxon>
        <taxon>Agaricomycetes</taxon>
        <taxon>Agaricomycetidae</taxon>
        <taxon>Agaricales</taxon>
        <taxon>Marasmiineae</taxon>
        <taxon>Physalacriaceae</taxon>
        <taxon>Armillaria</taxon>
    </lineage>
</organism>
<dbReference type="InParanoid" id="A0A2H3D9F9"/>
<dbReference type="AlphaFoldDB" id="A0A2H3D9F9"/>
<keyword evidence="2" id="KW-1185">Reference proteome</keyword>
<accession>A0A2H3D9F9</accession>
<dbReference type="EMBL" id="KZ293695">
    <property type="protein sequence ID" value="PBK84923.1"/>
    <property type="molecule type" value="Genomic_DNA"/>
</dbReference>
<name>A0A2H3D9F9_ARMGA</name>
<evidence type="ECO:0000313" key="2">
    <source>
        <dbReference type="Proteomes" id="UP000217790"/>
    </source>
</evidence>
<proteinExistence type="predicted"/>
<dbReference type="Proteomes" id="UP000217790">
    <property type="component" value="Unassembled WGS sequence"/>
</dbReference>
<sequence length="171" mass="17701">MAIITGIDSASLEEIKALVTLCLKRLERLVDPAMPSTASGDGNATTLVPTPDGRAQKIDGLVIPPGARATVPSEPLVASSEARPESVHPPAFNCQLCGAVNNPPPHEPYPYYAITKGLAVGVVRGVSNVLPLTLRVSSSLFTKGPGEQAAVTQFNKALALGTVKVLALSPK</sequence>
<gene>
    <name evidence="1" type="ORF">ARMGADRAFT_1088071</name>
</gene>
<evidence type="ECO:0000313" key="1">
    <source>
        <dbReference type="EMBL" id="PBK84923.1"/>
    </source>
</evidence>
<protein>
    <submittedName>
        <fullName evidence="1">Uncharacterized protein</fullName>
    </submittedName>
</protein>
<reference evidence="2" key="1">
    <citation type="journal article" date="2017" name="Nat. Ecol. Evol.">
        <title>Genome expansion and lineage-specific genetic innovations in the forest pathogenic fungi Armillaria.</title>
        <authorList>
            <person name="Sipos G."/>
            <person name="Prasanna A.N."/>
            <person name="Walter M.C."/>
            <person name="O'Connor E."/>
            <person name="Balint B."/>
            <person name="Krizsan K."/>
            <person name="Kiss B."/>
            <person name="Hess J."/>
            <person name="Varga T."/>
            <person name="Slot J."/>
            <person name="Riley R."/>
            <person name="Boka B."/>
            <person name="Rigling D."/>
            <person name="Barry K."/>
            <person name="Lee J."/>
            <person name="Mihaltcheva S."/>
            <person name="LaButti K."/>
            <person name="Lipzen A."/>
            <person name="Waldron R."/>
            <person name="Moloney N.M."/>
            <person name="Sperisen C."/>
            <person name="Kredics L."/>
            <person name="Vagvoelgyi C."/>
            <person name="Patrignani A."/>
            <person name="Fitzpatrick D."/>
            <person name="Nagy I."/>
            <person name="Doyle S."/>
            <person name="Anderson J.B."/>
            <person name="Grigoriev I.V."/>
            <person name="Gueldener U."/>
            <person name="Muensterkoetter M."/>
            <person name="Nagy L.G."/>
        </authorList>
    </citation>
    <scope>NUCLEOTIDE SEQUENCE [LARGE SCALE GENOMIC DNA]</scope>
    <source>
        <strain evidence="2">Ar21-2</strain>
    </source>
</reference>
<dbReference type="OrthoDB" id="2984914at2759"/>